<dbReference type="GO" id="GO:0005829">
    <property type="term" value="C:cytosol"/>
    <property type="evidence" value="ECO:0007669"/>
    <property type="project" value="TreeGrafter"/>
</dbReference>
<comment type="caution">
    <text evidence="12">The sequence shown here is derived from an EMBL/GenBank/DDBJ whole genome shotgun (WGS) entry which is preliminary data.</text>
</comment>
<dbReference type="CDD" id="cd05301">
    <property type="entry name" value="GDH"/>
    <property type="match status" value="1"/>
</dbReference>
<dbReference type="InterPro" id="IPR036291">
    <property type="entry name" value="NAD(P)-bd_dom_sf"/>
</dbReference>
<proteinExistence type="inferred from homology"/>
<gene>
    <name evidence="12" type="ORF">CN613_23350</name>
</gene>
<comment type="catalytic activity">
    <reaction evidence="3">
        <text>(R)-glycerate + NADP(+) = 3-hydroxypyruvate + NADPH + H(+)</text>
        <dbReference type="Rhea" id="RHEA:18657"/>
        <dbReference type="ChEBI" id="CHEBI:15378"/>
        <dbReference type="ChEBI" id="CHEBI:16659"/>
        <dbReference type="ChEBI" id="CHEBI:17180"/>
        <dbReference type="ChEBI" id="CHEBI:57783"/>
        <dbReference type="ChEBI" id="CHEBI:58349"/>
        <dbReference type="EC" id="1.1.1.81"/>
    </reaction>
</comment>
<dbReference type="EC" id="1.1.1.81" evidence="7"/>
<dbReference type="InterPro" id="IPR006139">
    <property type="entry name" value="D-isomer_2_OHA_DH_cat_dom"/>
</dbReference>
<organism evidence="12 13">
    <name type="scientific">Bacillus pseudomycoides</name>
    <dbReference type="NCBI Taxonomy" id="64104"/>
    <lineage>
        <taxon>Bacteria</taxon>
        <taxon>Bacillati</taxon>
        <taxon>Bacillota</taxon>
        <taxon>Bacilli</taxon>
        <taxon>Bacillales</taxon>
        <taxon>Bacillaceae</taxon>
        <taxon>Bacillus</taxon>
        <taxon>Bacillus cereus group</taxon>
    </lineage>
</organism>
<name>A0A2A8BZR3_9BACI</name>
<evidence type="ECO:0000259" key="11">
    <source>
        <dbReference type="Pfam" id="PF02826"/>
    </source>
</evidence>
<evidence type="ECO:0000256" key="8">
    <source>
        <dbReference type="ARBA" id="ARBA00073362"/>
    </source>
</evidence>
<dbReference type="FunFam" id="3.40.50.720:FF:000026">
    <property type="entry name" value="Glyoxylate/hydroxypyruvate reductase B"/>
    <property type="match status" value="1"/>
</dbReference>
<evidence type="ECO:0000256" key="5">
    <source>
        <dbReference type="ARBA" id="ARBA00061278"/>
    </source>
</evidence>
<sequence length="341" mass="38475">MFEKKIFLENYVKMKKKGAETVKPKVYIAERVPKFVETYLSEHCEYEKWDSSEKIPREVLLEKIKDKHGLLNFGAKIDEELLRAAPHLKVVSNISVGYDNFDLEAMQGRNVIGTNTPYVLDDTVADLVFALMLSAGRRVCELDSYVKDGNWNAEITKKHFGLDVHHSTIGIIGMGRIGEAVAKRAKFGFDMNVLYYNRRRKEEAEQKFDAAYCDLHTLLKQSDFIVLLTPLTEETYQFIGEKEFSLMKETAIFINASRGKTVDEPALIDALKQKKIFAAGIDTFTQEPVEKDNPLLSLTNVVTLPHIGSATLKTRHQMAMTAAENLVAGLQGKTPPNIVRG</sequence>
<reference evidence="12 13" key="1">
    <citation type="submission" date="2017-09" db="EMBL/GenBank/DDBJ databases">
        <title>Large-scale bioinformatics analysis of Bacillus genomes uncovers conserved roles of natural products in bacterial physiology.</title>
        <authorList>
            <consortium name="Agbiome Team Llc"/>
            <person name="Bleich R.M."/>
            <person name="Grubbs K.J."/>
            <person name="Santa Maria K.C."/>
            <person name="Allen S.E."/>
            <person name="Farag S."/>
            <person name="Shank E.A."/>
            <person name="Bowers A."/>
        </authorList>
    </citation>
    <scope>NUCLEOTIDE SEQUENCE [LARGE SCALE GENOMIC DNA]</scope>
    <source>
        <strain evidence="12 13">AFS009893</strain>
    </source>
</reference>
<dbReference type="InterPro" id="IPR029752">
    <property type="entry name" value="D-isomer_DH_CS1"/>
</dbReference>
<evidence type="ECO:0000313" key="12">
    <source>
        <dbReference type="EMBL" id="PEM66236.1"/>
    </source>
</evidence>
<feature type="domain" description="D-isomer specific 2-hydroxyacid dehydrogenase catalytic" evidence="10">
    <location>
        <begin position="29"/>
        <end position="339"/>
    </location>
</feature>
<evidence type="ECO:0000313" key="13">
    <source>
        <dbReference type="Proteomes" id="UP000219775"/>
    </source>
</evidence>
<evidence type="ECO:0000259" key="10">
    <source>
        <dbReference type="Pfam" id="PF00389"/>
    </source>
</evidence>
<comment type="catalytic activity">
    <reaction evidence="4">
        <text>glycolate + NADP(+) = glyoxylate + NADPH + H(+)</text>
        <dbReference type="Rhea" id="RHEA:10992"/>
        <dbReference type="ChEBI" id="CHEBI:15378"/>
        <dbReference type="ChEBI" id="CHEBI:29805"/>
        <dbReference type="ChEBI" id="CHEBI:36655"/>
        <dbReference type="ChEBI" id="CHEBI:57783"/>
        <dbReference type="ChEBI" id="CHEBI:58349"/>
        <dbReference type="EC" id="1.1.1.79"/>
    </reaction>
</comment>
<dbReference type="InterPro" id="IPR006140">
    <property type="entry name" value="D-isomer_DH_NAD-bd"/>
</dbReference>
<evidence type="ECO:0000256" key="9">
    <source>
        <dbReference type="RuleBase" id="RU003719"/>
    </source>
</evidence>
<evidence type="ECO:0000256" key="6">
    <source>
        <dbReference type="ARBA" id="ARBA00066661"/>
    </source>
</evidence>
<dbReference type="Pfam" id="PF02826">
    <property type="entry name" value="2-Hacid_dh_C"/>
    <property type="match status" value="1"/>
</dbReference>
<evidence type="ECO:0000256" key="4">
    <source>
        <dbReference type="ARBA" id="ARBA00052769"/>
    </source>
</evidence>
<dbReference type="SUPFAM" id="SSF51735">
    <property type="entry name" value="NAD(P)-binding Rossmann-fold domains"/>
    <property type="match status" value="1"/>
</dbReference>
<protein>
    <recommendedName>
        <fullName evidence="8">Glyoxylate/hydroxypyruvate reductase B</fullName>
        <ecNumber evidence="6">1.1.1.79</ecNumber>
        <ecNumber evidence="7">1.1.1.81</ecNumber>
    </recommendedName>
</protein>
<evidence type="ECO:0000256" key="3">
    <source>
        <dbReference type="ARBA" id="ARBA00052239"/>
    </source>
</evidence>
<accession>A0A2A8BZR3</accession>
<dbReference type="EC" id="1.1.1.79" evidence="6"/>
<dbReference type="Pfam" id="PF00389">
    <property type="entry name" value="2-Hacid_dh"/>
    <property type="match status" value="1"/>
</dbReference>
<dbReference type="PANTHER" id="PTHR10996">
    <property type="entry name" value="2-HYDROXYACID DEHYDROGENASE-RELATED"/>
    <property type="match status" value="1"/>
</dbReference>
<keyword evidence="1 9" id="KW-0560">Oxidoreductase</keyword>
<dbReference type="GO" id="GO:0030267">
    <property type="term" value="F:glyoxylate reductase (NADPH) activity"/>
    <property type="evidence" value="ECO:0007669"/>
    <property type="project" value="UniProtKB-EC"/>
</dbReference>
<dbReference type="Proteomes" id="UP000219775">
    <property type="component" value="Unassembled WGS sequence"/>
</dbReference>
<feature type="domain" description="D-isomer specific 2-hydroxyacid dehydrogenase NAD-binding" evidence="11">
    <location>
        <begin position="129"/>
        <end position="308"/>
    </location>
</feature>
<dbReference type="AlphaFoldDB" id="A0A2A8BZR3"/>
<dbReference type="PROSITE" id="PS00065">
    <property type="entry name" value="D_2_HYDROXYACID_DH_1"/>
    <property type="match status" value="1"/>
</dbReference>
<comment type="similarity">
    <text evidence="5">Belongs to the D-isomer specific 2-hydroxyacid dehydrogenase family. GhrB subfamily.</text>
</comment>
<comment type="catalytic activity">
    <reaction evidence="2">
        <text>(R)-glycerate + NAD(+) = 3-hydroxypyruvate + NADH + H(+)</text>
        <dbReference type="Rhea" id="RHEA:17905"/>
        <dbReference type="ChEBI" id="CHEBI:15378"/>
        <dbReference type="ChEBI" id="CHEBI:16659"/>
        <dbReference type="ChEBI" id="CHEBI:17180"/>
        <dbReference type="ChEBI" id="CHEBI:57540"/>
        <dbReference type="ChEBI" id="CHEBI:57945"/>
        <dbReference type="EC" id="1.1.1.81"/>
    </reaction>
</comment>
<evidence type="ECO:0000256" key="1">
    <source>
        <dbReference type="ARBA" id="ARBA00023002"/>
    </source>
</evidence>
<evidence type="ECO:0000256" key="7">
    <source>
        <dbReference type="ARBA" id="ARBA00066674"/>
    </source>
</evidence>
<dbReference type="SUPFAM" id="SSF52283">
    <property type="entry name" value="Formate/glycerate dehydrogenase catalytic domain-like"/>
    <property type="match status" value="1"/>
</dbReference>
<dbReference type="EMBL" id="NUDP01000097">
    <property type="protein sequence ID" value="PEM66236.1"/>
    <property type="molecule type" value="Genomic_DNA"/>
</dbReference>
<dbReference type="PANTHER" id="PTHR10996:SF283">
    <property type="entry name" value="GLYOXYLATE_HYDROXYPYRUVATE REDUCTASE B"/>
    <property type="match status" value="1"/>
</dbReference>
<dbReference type="InterPro" id="IPR050223">
    <property type="entry name" value="D-isomer_2-hydroxyacid_DH"/>
</dbReference>
<keyword evidence="12" id="KW-0670">Pyruvate</keyword>
<dbReference type="GO" id="GO:0051287">
    <property type="term" value="F:NAD binding"/>
    <property type="evidence" value="ECO:0007669"/>
    <property type="project" value="InterPro"/>
</dbReference>
<dbReference type="GO" id="GO:0016618">
    <property type="term" value="F:hydroxypyruvate reductase [NAD(P)H] activity"/>
    <property type="evidence" value="ECO:0007669"/>
    <property type="project" value="UniProtKB-EC"/>
</dbReference>
<evidence type="ECO:0000256" key="2">
    <source>
        <dbReference type="ARBA" id="ARBA00051801"/>
    </source>
</evidence>
<dbReference type="Gene3D" id="3.40.50.720">
    <property type="entry name" value="NAD(P)-binding Rossmann-like Domain"/>
    <property type="match status" value="2"/>
</dbReference>